<comment type="caution">
    <text evidence="5">The sequence shown here is derived from an EMBL/GenBank/DDBJ whole genome shotgun (WGS) entry which is preliminary data.</text>
</comment>
<feature type="domain" description="Haem NO binding associated" evidence="4">
    <location>
        <begin position="10"/>
        <end position="65"/>
    </location>
</feature>
<evidence type="ECO:0000313" key="5">
    <source>
        <dbReference type="EMBL" id="EFK96018.1"/>
    </source>
</evidence>
<dbReference type="InterPro" id="IPR011645">
    <property type="entry name" value="HNOB_dom_associated"/>
</dbReference>
<reference evidence="5" key="2">
    <citation type="journal article" date="2011" name="Microb. Ecol.">
        <title>Taxonomic and Functional Metagenomic Profiling of the Microbial Community in the Anoxic Sediment of a Sub-saline Shallow Lake (Laguna de Carrizo, Central Spain).</title>
        <authorList>
            <person name="Ferrer M."/>
            <person name="Guazzaroni M.E."/>
            <person name="Richter M."/>
            <person name="Garcia-Salamanca A."/>
            <person name="Yarza P."/>
            <person name="Suarez-Suarez A."/>
            <person name="Solano J."/>
            <person name="Alcaide M."/>
            <person name="van Dillewijn P."/>
            <person name="Molina-Henares M.A."/>
            <person name="Lopez-Cortes N."/>
            <person name="Al-Ramahi Y."/>
            <person name="Guerrero C."/>
            <person name="Acosta A."/>
            <person name="de Eugenio L.I."/>
            <person name="Martinez V."/>
            <person name="Marques S."/>
            <person name="Rojo F."/>
            <person name="Santero E."/>
            <person name="Genilloud O."/>
            <person name="Perez-Perez J."/>
            <person name="Rossello-Mora R."/>
            <person name="Ramos J.L."/>
        </authorList>
    </citation>
    <scope>NUCLEOTIDE SEQUENCE</scope>
</reference>
<dbReference type="AlphaFoldDB" id="D9PK98"/>
<keyword evidence="3" id="KW-0141">cGMP biosynthesis</keyword>
<feature type="non-terminal residue" evidence="5">
    <location>
        <position position="70"/>
    </location>
</feature>
<sequence>MADGHNVVASFIFVGSPWLSHPDQLAKFGLNVGDFAIHDSLADLLMMAQAQQTALDDVKQLAERLTRQRS</sequence>
<accession>D9PK98</accession>
<dbReference type="GO" id="GO:0004383">
    <property type="term" value="F:guanylate cyclase activity"/>
    <property type="evidence" value="ECO:0007669"/>
    <property type="project" value="UniProtKB-EC"/>
</dbReference>
<evidence type="ECO:0000256" key="1">
    <source>
        <dbReference type="ARBA" id="ARBA00012202"/>
    </source>
</evidence>
<evidence type="ECO:0000256" key="3">
    <source>
        <dbReference type="ARBA" id="ARBA00023293"/>
    </source>
</evidence>
<evidence type="ECO:0000256" key="2">
    <source>
        <dbReference type="ARBA" id="ARBA00022741"/>
    </source>
</evidence>
<evidence type="ECO:0000259" key="4">
    <source>
        <dbReference type="Pfam" id="PF07701"/>
    </source>
</evidence>
<dbReference type="Pfam" id="PF07701">
    <property type="entry name" value="HNOBA"/>
    <property type="match status" value="1"/>
</dbReference>
<dbReference type="GO" id="GO:0000166">
    <property type="term" value="F:nucleotide binding"/>
    <property type="evidence" value="ECO:0007669"/>
    <property type="project" value="UniProtKB-KW"/>
</dbReference>
<name>D9PK98_9ZZZZ</name>
<protein>
    <recommendedName>
        <fullName evidence="1">guanylate cyclase</fullName>
        <ecNumber evidence="1">4.6.1.2</ecNumber>
    </recommendedName>
</protein>
<reference evidence="5" key="1">
    <citation type="submission" date="2010-07" db="EMBL/GenBank/DDBJ databases">
        <authorList>
            <consortium name="CONSOLIDER consortium CSD2007-00005"/>
            <person name="Guazzaroni M.-E."/>
            <person name="Richter M."/>
            <person name="Garcia-Salamanca A."/>
            <person name="Yarza P."/>
            <person name="Ferrer M."/>
        </authorList>
    </citation>
    <scope>NUCLEOTIDE SEQUENCE</scope>
</reference>
<dbReference type="EMBL" id="ADZX01000589">
    <property type="protein sequence ID" value="EFK96018.1"/>
    <property type="molecule type" value="Genomic_DNA"/>
</dbReference>
<organism evidence="5">
    <name type="scientific">sediment metagenome</name>
    <dbReference type="NCBI Taxonomy" id="749907"/>
    <lineage>
        <taxon>unclassified sequences</taxon>
        <taxon>metagenomes</taxon>
        <taxon>ecological metagenomes</taxon>
    </lineage>
</organism>
<keyword evidence="2" id="KW-0547">Nucleotide-binding</keyword>
<dbReference type="EC" id="4.6.1.2" evidence="1"/>
<gene>
    <name evidence="5" type="ORF">LDC_1963</name>
</gene>
<proteinExistence type="predicted"/>